<keyword evidence="1" id="KW-1133">Transmembrane helix</keyword>
<evidence type="ECO:0000313" key="2">
    <source>
        <dbReference type="EMBL" id="RMB04920.1"/>
    </source>
</evidence>
<keyword evidence="3" id="KW-1185">Reference proteome</keyword>
<dbReference type="OrthoDB" id="9772097at2"/>
<protein>
    <recommendedName>
        <fullName evidence="4">Plastocyanin</fullName>
    </recommendedName>
</protein>
<sequence>MARTDLRTKNGLVIVPAFSVSTVAGYVKALRSLFCLIGMVCGLSATVLAAGLGVTVTDPKDRPLSDAVVTLTPLFETNGLPPVSVKAEMVQEGTIFVPFVLPVKVGSVVDFPNRDPFRHHVYSFSKTKTFELRLYSQAQENSVVFDTAGVAALGCNIHDNMLAYVFVTEAPVFGTTDADGRLTFMDLPEGDYTLEIWHPDLKKKANGATQRITITEPEAVILRVPVDVRSFRRRQRGPDGTEDY</sequence>
<comment type="caution">
    <text evidence="2">The sequence shown here is derived from an EMBL/GenBank/DDBJ whole genome shotgun (WGS) entry which is preliminary data.</text>
</comment>
<dbReference type="InParanoid" id="A0A3M0C986"/>
<proteinExistence type="predicted"/>
<dbReference type="Gene3D" id="2.60.40.420">
    <property type="entry name" value="Cupredoxins - blue copper proteins"/>
    <property type="match status" value="1"/>
</dbReference>
<accession>A0A3M0C986</accession>
<dbReference type="EMBL" id="REFR01000012">
    <property type="protein sequence ID" value="RMB04920.1"/>
    <property type="molecule type" value="Genomic_DNA"/>
</dbReference>
<reference evidence="2 3" key="1">
    <citation type="submission" date="2018-10" db="EMBL/GenBank/DDBJ databases">
        <title>Genomic Encyclopedia of Archaeal and Bacterial Type Strains, Phase II (KMG-II): from individual species to whole genera.</title>
        <authorList>
            <person name="Goeker M."/>
        </authorList>
    </citation>
    <scope>NUCLEOTIDE SEQUENCE [LARGE SCALE GENOMIC DNA]</scope>
    <source>
        <strain evidence="2 3">DSM 25217</strain>
    </source>
</reference>
<dbReference type="RefSeq" id="WP_121939172.1">
    <property type="nucleotide sequence ID" value="NZ_REFR01000012.1"/>
</dbReference>
<dbReference type="AlphaFoldDB" id="A0A3M0C986"/>
<dbReference type="InterPro" id="IPR008972">
    <property type="entry name" value="Cupredoxin"/>
</dbReference>
<gene>
    <name evidence="2" type="ORF">BXY39_2493</name>
</gene>
<keyword evidence="1" id="KW-0812">Transmembrane</keyword>
<organism evidence="2 3">
    <name type="scientific">Eilatimonas milleporae</name>
    <dbReference type="NCBI Taxonomy" id="911205"/>
    <lineage>
        <taxon>Bacteria</taxon>
        <taxon>Pseudomonadati</taxon>
        <taxon>Pseudomonadota</taxon>
        <taxon>Alphaproteobacteria</taxon>
        <taxon>Kordiimonadales</taxon>
        <taxon>Kordiimonadaceae</taxon>
        <taxon>Eilatimonas</taxon>
    </lineage>
</organism>
<dbReference type="Proteomes" id="UP000271227">
    <property type="component" value="Unassembled WGS sequence"/>
</dbReference>
<evidence type="ECO:0008006" key="4">
    <source>
        <dbReference type="Google" id="ProtNLM"/>
    </source>
</evidence>
<evidence type="ECO:0000256" key="1">
    <source>
        <dbReference type="SAM" id="Phobius"/>
    </source>
</evidence>
<evidence type="ECO:0000313" key="3">
    <source>
        <dbReference type="Proteomes" id="UP000271227"/>
    </source>
</evidence>
<keyword evidence="1" id="KW-0472">Membrane</keyword>
<feature type="transmembrane region" description="Helical" evidence="1">
    <location>
        <begin position="36"/>
        <end position="56"/>
    </location>
</feature>
<name>A0A3M0C986_9PROT</name>
<dbReference type="SUPFAM" id="SSF49503">
    <property type="entry name" value="Cupredoxins"/>
    <property type="match status" value="1"/>
</dbReference>